<sequence>VGILNDSAFDETALDRGSLSPCVPAPCLFMSQSRLSQETYQTSGQASSISDHDLSDASDILAMVVELFGHQYAPLYQLVEEERLNRHRLATDLAERTKTLNRAKVLKRCRRKR</sequence>
<feature type="non-terminal residue" evidence="1">
    <location>
        <position position="1"/>
    </location>
</feature>
<organism evidence="1 2">
    <name type="scientific">Parvularcula maris</name>
    <dbReference type="NCBI Taxonomy" id="2965077"/>
    <lineage>
        <taxon>Bacteria</taxon>
        <taxon>Pseudomonadati</taxon>
        <taxon>Pseudomonadota</taxon>
        <taxon>Alphaproteobacteria</taxon>
        <taxon>Parvularculales</taxon>
        <taxon>Parvularculaceae</taxon>
        <taxon>Parvularcula</taxon>
    </lineage>
</organism>
<gene>
    <name evidence="1" type="ORF">NOG11_13785</name>
</gene>
<reference evidence="1" key="1">
    <citation type="submission" date="2022-07" db="EMBL/GenBank/DDBJ databases">
        <title>Parvularcula maris sp. nov., an algicidal bacterium isolated from seawater.</title>
        <authorList>
            <person name="Li F."/>
        </authorList>
    </citation>
    <scope>NUCLEOTIDE SEQUENCE</scope>
    <source>
        <strain evidence="1">BGMRC 0090</strain>
    </source>
</reference>
<comment type="caution">
    <text evidence="1">The sequence shown here is derived from an EMBL/GenBank/DDBJ whole genome shotgun (WGS) entry which is preliminary data.</text>
</comment>
<evidence type="ECO:0000313" key="1">
    <source>
        <dbReference type="EMBL" id="MCQ8186448.1"/>
    </source>
</evidence>
<dbReference type="Proteomes" id="UP001142610">
    <property type="component" value="Unassembled WGS sequence"/>
</dbReference>
<protein>
    <submittedName>
        <fullName evidence="1">Uncharacterized protein</fullName>
    </submittedName>
</protein>
<dbReference type="AlphaFoldDB" id="A0A9X2LBI5"/>
<evidence type="ECO:0000313" key="2">
    <source>
        <dbReference type="Proteomes" id="UP001142610"/>
    </source>
</evidence>
<accession>A0A9X2LBI5</accession>
<name>A0A9X2LBI5_9PROT</name>
<proteinExistence type="predicted"/>
<keyword evidence="2" id="KW-1185">Reference proteome</keyword>
<dbReference type="RefSeq" id="WP_256620369.1">
    <property type="nucleotide sequence ID" value="NZ_JANIBC010000018.1"/>
</dbReference>
<dbReference type="EMBL" id="JANIBC010000018">
    <property type="protein sequence ID" value="MCQ8186448.1"/>
    <property type="molecule type" value="Genomic_DNA"/>
</dbReference>